<dbReference type="Proteomes" id="UP000823775">
    <property type="component" value="Unassembled WGS sequence"/>
</dbReference>
<organism evidence="1 2">
    <name type="scientific">Datura stramonium</name>
    <name type="common">Jimsonweed</name>
    <name type="synonym">Common thornapple</name>
    <dbReference type="NCBI Taxonomy" id="4076"/>
    <lineage>
        <taxon>Eukaryota</taxon>
        <taxon>Viridiplantae</taxon>
        <taxon>Streptophyta</taxon>
        <taxon>Embryophyta</taxon>
        <taxon>Tracheophyta</taxon>
        <taxon>Spermatophyta</taxon>
        <taxon>Magnoliopsida</taxon>
        <taxon>eudicotyledons</taxon>
        <taxon>Gunneridae</taxon>
        <taxon>Pentapetalae</taxon>
        <taxon>asterids</taxon>
        <taxon>lamiids</taxon>
        <taxon>Solanales</taxon>
        <taxon>Solanaceae</taxon>
        <taxon>Solanoideae</taxon>
        <taxon>Datureae</taxon>
        <taxon>Datura</taxon>
    </lineage>
</organism>
<evidence type="ECO:0000313" key="1">
    <source>
        <dbReference type="EMBL" id="MCD7464805.1"/>
    </source>
</evidence>
<keyword evidence="2" id="KW-1185">Reference proteome</keyword>
<gene>
    <name evidence="1" type="ORF">HAX54_053435</name>
</gene>
<name>A0ABS8T192_DATST</name>
<proteinExistence type="predicted"/>
<evidence type="ECO:0000313" key="2">
    <source>
        <dbReference type="Proteomes" id="UP000823775"/>
    </source>
</evidence>
<dbReference type="EMBL" id="JACEIK010000994">
    <property type="protein sequence ID" value="MCD7464805.1"/>
    <property type="molecule type" value="Genomic_DNA"/>
</dbReference>
<protein>
    <submittedName>
        <fullName evidence="1">Uncharacterized protein</fullName>
    </submittedName>
</protein>
<accession>A0ABS8T192</accession>
<sequence>MLKQLTIESQQVLFQYVKVCRVKILVRLERRMVFGGLHIFPDVTTGFFSCTQITKAIMSCIKLFYGDAWITWREIRCD</sequence>
<comment type="caution">
    <text evidence="1">The sequence shown here is derived from an EMBL/GenBank/DDBJ whole genome shotgun (WGS) entry which is preliminary data.</text>
</comment>
<reference evidence="1 2" key="1">
    <citation type="journal article" date="2021" name="BMC Genomics">
        <title>Datura genome reveals duplications of psychoactive alkaloid biosynthetic genes and high mutation rate following tissue culture.</title>
        <authorList>
            <person name="Rajewski A."/>
            <person name="Carter-House D."/>
            <person name="Stajich J."/>
            <person name="Litt A."/>
        </authorList>
    </citation>
    <scope>NUCLEOTIDE SEQUENCE [LARGE SCALE GENOMIC DNA]</scope>
    <source>
        <strain evidence="1">AR-01</strain>
    </source>
</reference>